<name>A0AAD8J328_9APIA</name>
<evidence type="ECO:0000313" key="4">
    <source>
        <dbReference type="Proteomes" id="UP001237642"/>
    </source>
</evidence>
<proteinExistence type="predicted"/>
<feature type="compositionally biased region" description="Acidic residues" evidence="1">
    <location>
        <begin position="1"/>
        <end position="17"/>
    </location>
</feature>
<feature type="compositionally biased region" description="Basic and acidic residues" evidence="1">
    <location>
        <begin position="19"/>
        <end position="37"/>
    </location>
</feature>
<dbReference type="AlphaFoldDB" id="A0AAD8J328"/>
<dbReference type="Proteomes" id="UP001237642">
    <property type="component" value="Unassembled WGS sequence"/>
</dbReference>
<accession>A0AAD8J328</accession>
<dbReference type="PANTHER" id="PTHR46328:SF35">
    <property type="entry name" value="PROTEIN FAR1-RELATED SEQUENCE 5-LIKE"/>
    <property type="match status" value="1"/>
</dbReference>
<evidence type="ECO:0000256" key="1">
    <source>
        <dbReference type="SAM" id="MobiDB-lite"/>
    </source>
</evidence>
<comment type="caution">
    <text evidence="3">The sequence shown here is derived from an EMBL/GenBank/DDBJ whole genome shotgun (WGS) entry which is preliminary data.</text>
</comment>
<gene>
    <name evidence="3" type="ORF">POM88_006036</name>
</gene>
<dbReference type="EMBL" id="JAUIZM010000002">
    <property type="protein sequence ID" value="KAK1396173.1"/>
    <property type="molecule type" value="Genomic_DNA"/>
</dbReference>
<sequence>MEFEGENQLAEEEDNGENQESKEFVMAEKNNNEEITEKLSPPEVNKLFDSQNEVYEYYRVYSLQNGFGITKRNNRKVEEVDTYLTIACHRYGDPHRKVLDSLNPKPIVKSNCKARLCAKRVEDDKWVVTQFDNEHNHNLSPSKAYRFRCNRKLTAHAKRSLNL</sequence>
<evidence type="ECO:0000259" key="2">
    <source>
        <dbReference type="Pfam" id="PF03101"/>
    </source>
</evidence>
<reference evidence="3" key="2">
    <citation type="submission" date="2023-05" db="EMBL/GenBank/DDBJ databases">
        <authorList>
            <person name="Schelkunov M.I."/>
        </authorList>
    </citation>
    <scope>NUCLEOTIDE SEQUENCE</scope>
    <source>
        <strain evidence="3">Hsosn_3</strain>
        <tissue evidence="3">Leaf</tissue>
    </source>
</reference>
<keyword evidence="4" id="KW-1185">Reference proteome</keyword>
<evidence type="ECO:0000313" key="3">
    <source>
        <dbReference type="EMBL" id="KAK1396173.1"/>
    </source>
</evidence>
<dbReference type="InterPro" id="IPR004330">
    <property type="entry name" value="FAR1_DNA_bnd_dom"/>
</dbReference>
<reference evidence="3" key="1">
    <citation type="submission" date="2023-02" db="EMBL/GenBank/DDBJ databases">
        <title>Genome of toxic invasive species Heracleum sosnowskyi carries increased number of genes despite the absence of recent whole-genome duplications.</title>
        <authorList>
            <person name="Schelkunov M."/>
            <person name="Shtratnikova V."/>
            <person name="Makarenko M."/>
            <person name="Klepikova A."/>
            <person name="Omelchenko D."/>
            <person name="Novikova G."/>
            <person name="Obukhova E."/>
            <person name="Bogdanov V."/>
            <person name="Penin A."/>
            <person name="Logacheva M."/>
        </authorList>
    </citation>
    <scope>NUCLEOTIDE SEQUENCE</scope>
    <source>
        <strain evidence="3">Hsosn_3</strain>
        <tissue evidence="3">Leaf</tissue>
    </source>
</reference>
<dbReference type="Pfam" id="PF03101">
    <property type="entry name" value="FAR1"/>
    <property type="match status" value="1"/>
</dbReference>
<feature type="region of interest" description="Disordered" evidence="1">
    <location>
        <begin position="1"/>
        <end position="38"/>
    </location>
</feature>
<organism evidence="3 4">
    <name type="scientific">Heracleum sosnowskyi</name>
    <dbReference type="NCBI Taxonomy" id="360622"/>
    <lineage>
        <taxon>Eukaryota</taxon>
        <taxon>Viridiplantae</taxon>
        <taxon>Streptophyta</taxon>
        <taxon>Embryophyta</taxon>
        <taxon>Tracheophyta</taxon>
        <taxon>Spermatophyta</taxon>
        <taxon>Magnoliopsida</taxon>
        <taxon>eudicotyledons</taxon>
        <taxon>Gunneridae</taxon>
        <taxon>Pentapetalae</taxon>
        <taxon>asterids</taxon>
        <taxon>campanulids</taxon>
        <taxon>Apiales</taxon>
        <taxon>Apiaceae</taxon>
        <taxon>Apioideae</taxon>
        <taxon>apioid superclade</taxon>
        <taxon>Tordylieae</taxon>
        <taxon>Tordyliinae</taxon>
        <taxon>Heracleum</taxon>
    </lineage>
</organism>
<protein>
    <recommendedName>
        <fullName evidence="2">FAR1 domain-containing protein</fullName>
    </recommendedName>
</protein>
<feature type="domain" description="FAR1" evidence="2">
    <location>
        <begin position="56"/>
        <end position="140"/>
    </location>
</feature>
<dbReference type="PANTHER" id="PTHR46328">
    <property type="entry name" value="FAR-RED IMPAIRED RESPONSIVE (FAR1) FAMILY PROTEIN-RELATED"/>
    <property type="match status" value="1"/>
</dbReference>